<feature type="repeat" description="WD" evidence="5">
    <location>
        <begin position="261"/>
        <end position="303"/>
    </location>
</feature>
<dbReference type="PROSITE" id="PS50082">
    <property type="entry name" value="WD_REPEATS_2"/>
    <property type="match status" value="4"/>
</dbReference>
<dbReference type="AlphaFoldDB" id="A0A6B2L237"/>
<dbReference type="InterPro" id="IPR001680">
    <property type="entry name" value="WD40_rpt"/>
</dbReference>
<dbReference type="Gene3D" id="2.130.10.10">
    <property type="entry name" value="YVTN repeat-like/Quinoprotein amine dehydrogenase"/>
    <property type="match status" value="1"/>
</dbReference>
<dbReference type="InterPro" id="IPR015943">
    <property type="entry name" value="WD40/YVTN_repeat-like_dom_sf"/>
</dbReference>
<dbReference type="SMART" id="SM00320">
    <property type="entry name" value="WD40"/>
    <property type="match status" value="7"/>
</dbReference>
<dbReference type="SUPFAM" id="SSF50978">
    <property type="entry name" value="WD40 repeat-like"/>
    <property type="match status" value="1"/>
</dbReference>
<dbReference type="InterPro" id="IPR020472">
    <property type="entry name" value="WD40_PAC1"/>
</dbReference>
<dbReference type="GO" id="GO:0016607">
    <property type="term" value="C:nuclear speck"/>
    <property type="evidence" value="ECO:0007669"/>
    <property type="project" value="UniProtKB-SubCell"/>
</dbReference>
<feature type="repeat" description="WD" evidence="5">
    <location>
        <begin position="139"/>
        <end position="168"/>
    </location>
</feature>
<dbReference type="InterPro" id="IPR019775">
    <property type="entry name" value="WD40_repeat_CS"/>
</dbReference>
<reference evidence="6" key="1">
    <citation type="journal article" date="2020" name="J. Eukaryot. Microbiol.">
        <title>De novo Sequencing, Assembly and Annotation of the Transcriptome for the Free-Living Testate Amoeba Arcella intermedia.</title>
        <authorList>
            <person name="Ribeiro G.M."/>
            <person name="Porfirio-Sousa A.L."/>
            <person name="Maurer-Alcala X.X."/>
            <person name="Katz L.A."/>
            <person name="Lahr D.J.G."/>
        </authorList>
    </citation>
    <scope>NUCLEOTIDE SEQUENCE</scope>
</reference>
<dbReference type="GO" id="GO:0000398">
    <property type="term" value="P:mRNA splicing, via spliceosome"/>
    <property type="evidence" value="ECO:0007669"/>
    <property type="project" value="InterPro"/>
</dbReference>
<keyword evidence="2 5" id="KW-0853">WD repeat</keyword>
<comment type="subcellular location">
    <subcellularLocation>
        <location evidence="1">Nucleus speckle</location>
    </subcellularLocation>
</comment>
<dbReference type="InterPro" id="IPR045184">
    <property type="entry name" value="SMU1"/>
</dbReference>
<organism evidence="6">
    <name type="scientific">Arcella intermedia</name>
    <dbReference type="NCBI Taxonomy" id="1963864"/>
    <lineage>
        <taxon>Eukaryota</taxon>
        <taxon>Amoebozoa</taxon>
        <taxon>Tubulinea</taxon>
        <taxon>Elardia</taxon>
        <taxon>Arcellinida</taxon>
        <taxon>Sphaerothecina</taxon>
        <taxon>Arcellidae</taxon>
        <taxon>Arcella</taxon>
    </lineage>
</organism>
<dbReference type="PROSITE" id="PS50294">
    <property type="entry name" value="WD_REPEATS_REGION"/>
    <property type="match status" value="3"/>
</dbReference>
<evidence type="ECO:0000256" key="5">
    <source>
        <dbReference type="PROSITE-ProRule" id="PRU00221"/>
    </source>
</evidence>
<feature type="repeat" description="WD" evidence="5">
    <location>
        <begin position="219"/>
        <end position="260"/>
    </location>
</feature>
<dbReference type="Pfam" id="PF00400">
    <property type="entry name" value="WD40"/>
    <property type="match status" value="4"/>
</dbReference>
<evidence type="ECO:0000313" key="6">
    <source>
        <dbReference type="EMBL" id="NDV31020.1"/>
    </source>
</evidence>
<sequence length="428" mass="48082">MELVELREIEVARSILKQTGAMVMLKQENPDRWLRLDHLLARSSFDTRELYPGGSKEKRREEIADALAKEVTVVPPGRLVTLLGQALKYQQLQGQLPAGSTYDLFRGKAPEKQEDETYPKRKDKAISFGQKSHPEVARFSPDGQNLVTGSVDGFIEVWDFLTGQLRHLKYQDEDKFMMHETAVLSLAFTKDGEHLASGDKDGLIKIWQLSSGRCLRKFPKAHNSGITALQFSKDGLRILSASFDHTVRIHGFKSGKTLKIFRGHNSFVNEAMWLSSNSEKVVSASSDGTLKIWDAKTTECLQTFQPGNLVNEVAIRSVSIMPRNQEQLVVCNRSNTISIMNLQGQVIKSLCNDKPKDADFICCVVSPKGEWIYAVAEDHTLYCFSTVTSHLEHTLKVSDREVIGIAHHPHANLIATYNDEGQLTLWKS</sequence>
<evidence type="ECO:0000256" key="2">
    <source>
        <dbReference type="ARBA" id="ARBA00022574"/>
    </source>
</evidence>
<evidence type="ECO:0000256" key="1">
    <source>
        <dbReference type="ARBA" id="ARBA00004324"/>
    </source>
</evidence>
<evidence type="ECO:0000256" key="4">
    <source>
        <dbReference type="ARBA" id="ARBA00026184"/>
    </source>
</evidence>
<dbReference type="PRINTS" id="PR00320">
    <property type="entry name" value="GPROTEINBRPT"/>
</dbReference>
<dbReference type="PANTHER" id="PTHR22848">
    <property type="entry name" value="WD40 REPEAT PROTEIN"/>
    <property type="match status" value="1"/>
</dbReference>
<dbReference type="InterPro" id="IPR036322">
    <property type="entry name" value="WD40_repeat_dom_sf"/>
</dbReference>
<dbReference type="EMBL" id="GIBP01002051">
    <property type="protein sequence ID" value="NDV31020.1"/>
    <property type="molecule type" value="Transcribed_RNA"/>
</dbReference>
<evidence type="ECO:0000256" key="3">
    <source>
        <dbReference type="ARBA" id="ARBA00022737"/>
    </source>
</evidence>
<accession>A0A6B2L237</accession>
<feature type="repeat" description="WD" evidence="5">
    <location>
        <begin position="176"/>
        <end position="217"/>
    </location>
</feature>
<dbReference type="PROSITE" id="PS00678">
    <property type="entry name" value="WD_REPEATS_1"/>
    <property type="match status" value="1"/>
</dbReference>
<protein>
    <recommendedName>
        <fullName evidence="4">WD40 repeat-containing protein SMU1</fullName>
    </recommendedName>
</protein>
<dbReference type="CDD" id="cd00200">
    <property type="entry name" value="WD40"/>
    <property type="match status" value="1"/>
</dbReference>
<keyword evidence="3" id="KW-0677">Repeat</keyword>
<name>A0A6B2L237_9EUKA</name>
<proteinExistence type="predicted"/>